<dbReference type="STRING" id="100884.GCA_000269565_02982"/>
<keyword evidence="4" id="KW-1185">Reference proteome</keyword>
<dbReference type="RefSeq" id="WP_008788255.1">
    <property type="nucleotide sequence ID" value="NZ_AKCB01000002.1"/>
</dbReference>
<dbReference type="SUPFAM" id="SSF50151">
    <property type="entry name" value="SacY-like RNA-binding domain"/>
    <property type="match status" value="1"/>
</dbReference>
<keyword evidence="1" id="KW-0677">Repeat</keyword>
<dbReference type="PROSITE" id="PS51372">
    <property type="entry name" value="PRD_2"/>
    <property type="match status" value="2"/>
</dbReference>
<dbReference type="eggNOG" id="COG3711">
    <property type="taxonomic scope" value="Bacteria"/>
</dbReference>
<dbReference type="HOGENOM" id="CLU_078802_0_0_9"/>
<dbReference type="AlphaFoldDB" id="E7G8Q1"/>
<dbReference type="InterPro" id="IPR011608">
    <property type="entry name" value="PRD"/>
</dbReference>
<proteinExistence type="predicted"/>
<dbReference type="SMART" id="SM01061">
    <property type="entry name" value="CAT_RBD"/>
    <property type="match status" value="1"/>
</dbReference>
<dbReference type="Pfam" id="PF00874">
    <property type="entry name" value="PRD"/>
    <property type="match status" value="2"/>
</dbReference>
<comment type="caution">
    <text evidence="3">The sequence shown here is derived from an EMBL/GenBank/DDBJ whole genome shotgun (WGS) entry which is preliminary data.</text>
</comment>
<name>E7G8Q1_9FIRM</name>
<protein>
    <recommendedName>
        <fullName evidence="2">PRD domain-containing protein</fullName>
    </recommendedName>
</protein>
<evidence type="ECO:0000259" key="2">
    <source>
        <dbReference type="PROSITE" id="PS51372"/>
    </source>
</evidence>
<evidence type="ECO:0000313" key="4">
    <source>
        <dbReference type="Proteomes" id="UP000003157"/>
    </source>
</evidence>
<dbReference type="SUPFAM" id="SSF63520">
    <property type="entry name" value="PTS-regulatory domain, PRD"/>
    <property type="match status" value="2"/>
</dbReference>
<dbReference type="InterPro" id="IPR036634">
    <property type="entry name" value="PRD_sf"/>
</dbReference>
<reference evidence="3 4" key="1">
    <citation type="submission" date="2010-12" db="EMBL/GenBank/DDBJ databases">
        <title>The Genome Sequence of Coprobacillus sp. strain 29_1.</title>
        <authorList>
            <consortium name="The Broad Institute Genome Sequencing Platform"/>
            <person name="Earl A."/>
            <person name="Ward D."/>
            <person name="Feldgarden M."/>
            <person name="Gevers D."/>
            <person name="Daigneault M."/>
            <person name="Sibley C.D."/>
            <person name="White A."/>
            <person name="Strauss J."/>
            <person name="Allen-Vercoe E."/>
            <person name="Young S.K."/>
            <person name="Zeng Q."/>
            <person name="Gargeya S."/>
            <person name="Fitzgerald M."/>
            <person name="Haas B."/>
            <person name="Abouelleil A."/>
            <person name="Alvarado L."/>
            <person name="Arachchi H.M."/>
            <person name="Berlin A."/>
            <person name="Brown A."/>
            <person name="Chapman S.B."/>
            <person name="Chen Z."/>
            <person name="Dunbar C."/>
            <person name="Freedman E."/>
            <person name="Gearin G."/>
            <person name="Gellesch M."/>
            <person name="Goldberg J."/>
            <person name="Griggs A."/>
            <person name="Gujja S."/>
            <person name="Heilman E."/>
            <person name="Heiman D."/>
            <person name="Howarth C."/>
            <person name="Larson L."/>
            <person name="Lui A."/>
            <person name="MacDonald P.J.P."/>
            <person name="Mehta T."/>
            <person name="Montmayeur A."/>
            <person name="Murphy C."/>
            <person name="Neiman D."/>
            <person name="Pearson M."/>
            <person name="Priest M."/>
            <person name="Roberts A."/>
            <person name="Saif S."/>
            <person name="Shea T."/>
            <person name="Shenoy N."/>
            <person name="Sisk P."/>
            <person name="Stolte C."/>
            <person name="Sykes S."/>
            <person name="White J."/>
            <person name="Yandava C."/>
            <person name="Nusbaum C."/>
            <person name="Birren B."/>
        </authorList>
    </citation>
    <scope>NUCLEOTIDE SEQUENCE [LARGE SCALE GENOMIC DNA]</scope>
    <source>
        <strain evidence="3 4">29_1</strain>
    </source>
</reference>
<dbReference type="Proteomes" id="UP000003157">
    <property type="component" value="Unassembled WGS sequence"/>
</dbReference>
<dbReference type="InterPro" id="IPR004341">
    <property type="entry name" value="CAT_RNA-bd_dom"/>
</dbReference>
<feature type="domain" description="PRD" evidence="2">
    <location>
        <begin position="65"/>
        <end position="170"/>
    </location>
</feature>
<dbReference type="GeneID" id="78230781"/>
<dbReference type="Gene3D" id="2.30.24.10">
    <property type="entry name" value="CAT RNA-binding domain"/>
    <property type="match status" value="1"/>
</dbReference>
<dbReference type="GO" id="GO:0003723">
    <property type="term" value="F:RNA binding"/>
    <property type="evidence" value="ECO:0007669"/>
    <property type="project" value="InterPro"/>
</dbReference>
<dbReference type="InterPro" id="IPR050661">
    <property type="entry name" value="BglG_antiterminators"/>
</dbReference>
<evidence type="ECO:0000256" key="1">
    <source>
        <dbReference type="ARBA" id="ARBA00022737"/>
    </source>
</evidence>
<dbReference type="PANTHER" id="PTHR30185:SF15">
    <property type="entry name" value="CRYPTIC BETA-GLUCOSIDE BGL OPERON ANTITERMINATOR"/>
    <property type="match status" value="1"/>
</dbReference>
<evidence type="ECO:0000313" key="3">
    <source>
        <dbReference type="EMBL" id="EFW05582.1"/>
    </source>
</evidence>
<accession>E7G8Q1</accession>
<dbReference type="Pfam" id="PF03123">
    <property type="entry name" value="CAT_RBD"/>
    <property type="match status" value="1"/>
</dbReference>
<feature type="domain" description="PRD" evidence="2">
    <location>
        <begin position="171"/>
        <end position="276"/>
    </location>
</feature>
<gene>
    <name evidence="3" type="ORF">HMPREF9488_01139</name>
</gene>
<organism evidence="3 4">
    <name type="scientific">Coprobacillus cateniformis</name>
    <dbReference type="NCBI Taxonomy" id="100884"/>
    <lineage>
        <taxon>Bacteria</taxon>
        <taxon>Bacillati</taxon>
        <taxon>Bacillota</taxon>
        <taxon>Erysipelotrichia</taxon>
        <taxon>Erysipelotrichales</taxon>
        <taxon>Coprobacillaceae</taxon>
        <taxon>Coprobacillus</taxon>
    </lineage>
</organism>
<sequence>MIIKRILNNNAVMSVDESGEDIIVKGKGIAFQKKSGDEINQNKIDKIFVIKNQEINRRYQEILVHIPYDCINACEDMIDVIKANIHKELSDKIYVTLTDHIFNLLERVKMGIVFDNALLWDVKRLYREEYQAGLLVVEMIRELFDIKIEDDEACFIALHIVNAQMNTEFKEVIEITTMIDDVYDIVESCFDLNIDKDGLEYTRFIMHLRVFFERIINQQNIHSEKSQTLLKTLQNEYLKQYQCVLKILDYVSMKYDEALEGEILYLLVHVIKLTEH</sequence>
<dbReference type="GO" id="GO:0006355">
    <property type="term" value="P:regulation of DNA-templated transcription"/>
    <property type="evidence" value="ECO:0007669"/>
    <property type="project" value="InterPro"/>
</dbReference>
<dbReference type="Gene3D" id="1.10.1790.10">
    <property type="entry name" value="PRD domain"/>
    <property type="match status" value="2"/>
</dbReference>
<dbReference type="NCBIfam" id="NF046042">
    <property type="entry name" value="LicT"/>
    <property type="match status" value="1"/>
</dbReference>
<dbReference type="EMBL" id="ADKX01000021">
    <property type="protein sequence ID" value="EFW05582.1"/>
    <property type="molecule type" value="Genomic_DNA"/>
</dbReference>
<dbReference type="OrthoDB" id="9813552at2"/>
<dbReference type="InterPro" id="IPR036650">
    <property type="entry name" value="CAT_RNA-bd_dom_sf"/>
</dbReference>
<dbReference type="PANTHER" id="PTHR30185">
    <property type="entry name" value="CRYPTIC BETA-GLUCOSIDE BGL OPERON ANTITERMINATOR"/>
    <property type="match status" value="1"/>
</dbReference>